<evidence type="ECO:0000256" key="12">
    <source>
        <dbReference type="RuleBase" id="RU365103"/>
    </source>
</evidence>
<dbReference type="PANTHER" id="PTHR42755">
    <property type="entry name" value="3-DEOXY-MANNO-OCTULOSONATE CYTIDYLYLTRANSFERASE"/>
    <property type="match status" value="1"/>
</dbReference>
<evidence type="ECO:0000313" key="16">
    <source>
        <dbReference type="Proteomes" id="UP000324285"/>
    </source>
</evidence>
<dbReference type="FunFam" id="3.40.50.2000:FF:000032">
    <property type="entry name" value="3-deoxy-D-manno-octulosonic acid transferase"/>
    <property type="match status" value="1"/>
</dbReference>
<feature type="site" description="Transition state stabilizer" evidence="11">
    <location>
        <position position="141"/>
    </location>
</feature>
<dbReference type="InterPro" id="IPR039901">
    <property type="entry name" value="Kdotransferase"/>
</dbReference>
<dbReference type="GO" id="GO:0009245">
    <property type="term" value="P:lipid A biosynthetic process"/>
    <property type="evidence" value="ECO:0007669"/>
    <property type="project" value="TreeGrafter"/>
</dbReference>
<evidence type="ECO:0000256" key="2">
    <source>
        <dbReference type="ARBA" id="ARBA00004713"/>
    </source>
</evidence>
<keyword evidence="15" id="KW-0328">Glycosyltransferase</keyword>
<sequence length="445" mass="49143">MTSRYSWTRHAYSAALILLSPLIWRRVWREQLPGRSRAERLGMLPPPADTRPRLWLHCASLGEVIAARPLIRELRIRHPGHRLVVSTMTATGAERVAALVEDVPETETVAPLSHVFVALDFPLCAQRFIDQLAPELAIFFETELWPNLLHACSKRHIPIAVVNGRMSLSAYRGYRRLRWLMANALGRIDWLAAKSEVDAERFESLGMKPSHVQVVGSMKFDMSVDDGTYRVSEDLHTSIGHRPVWVAGSTHHGEDELVLKAHARVRERFEDALLVIVPRHPQRFDEVAELCQQAGFTTVRRSRGRTPSAKAQVYLGDTMGELLALYGTADLAFVGGSLVPVGGHNLLEPAVMGVPVVTGPELANFEDVAEALRDAGALVEVADGDELSERVIALLEDAEQCKRLREAGLLVIETHRGALEATLTGLCHLREEGPGQPSSALSTPP</sequence>
<dbReference type="GO" id="GO:0030313">
    <property type="term" value="C:cell envelope"/>
    <property type="evidence" value="ECO:0007669"/>
    <property type="project" value="UniProtKB-SubCell"/>
</dbReference>
<dbReference type="InterPro" id="IPR007507">
    <property type="entry name" value="Glycos_transf_N"/>
</dbReference>
<accession>A0A5C1NP57</accession>
<gene>
    <name evidence="15" type="primary">waaA</name>
    <name evidence="15" type="ORF">E4T21_20285</name>
</gene>
<dbReference type="EC" id="2.4.99.12" evidence="4 12"/>
<comment type="pathway">
    <text evidence="2 12">Bacterial outer membrane biogenesis; LPS core biosynthesis.</text>
</comment>
<evidence type="ECO:0000256" key="3">
    <source>
        <dbReference type="ARBA" id="ARBA00006380"/>
    </source>
</evidence>
<dbReference type="SUPFAM" id="SSF53756">
    <property type="entry name" value="UDP-Glycosyltransferase/glycogen phosphorylase"/>
    <property type="match status" value="1"/>
</dbReference>
<dbReference type="KEGG" id="hbh:E4T21_20285"/>
<evidence type="ECO:0000256" key="9">
    <source>
        <dbReference type="ARBA" id="ARBA00049183"/>
    </source>
</evidence>
<organism evidence="15 16">
    <name type="scientific">Halomonas binhaiensis</name>
    <dbReference type="NCBI Taxonomy" id="2562282"/>
    <lineage>
        <taxon>Bacteria</taxon>
        <taxon>Pseudomonadati</taxon>
        <taxon>Pseudomonadota</taxon>
        <taxon>Gammaproteobacteria</taxon>
        <taxon>Oceanospirillales</taxon>
        <taxon>Halomonadaceae</taxon>
        <taxon>Halomonas</taxon>
    </lineage>
</organism>
<feature type="site" description="Transition state stabilizer" evidence="11">
    <location>
        <position position="219"/>
    </location>
</feature>
<dbReference type="RefSeq" id="WP_149286761.1">
    <property type="nucleotide sequence ID" value="NZ_CP038437.2"/>
</dbReference>
<name>A0A5C1NP57_9GAMM</name>
<dbReference type="InterPro" id="IPR001296">
    <property type="entry name" value="Glyco_trans_1"/>
</dbReference>
<dbReference type="NCBIfam" id="NF004388">
    <property type="entry name" value="PRK05749.1-4"/>
    <property type="match status" value="1"/>
</dbReference>
<feature type="domain" description="Glycosyl transferase family 1" evidence="13">
    <location>
        <begin position="256"/>
        <end position="408"/>
    </location>
</feature>
<evidence type="ECO:0000256" key="6">
    <source>
        <dbReference type="ARBA" id="ARBA00022519"/>
    </source>
</evidence>
<dbReference type="Gene3D" id="3.40.50.11720">
    <property type="entry name" value="3-Deoxy-D-manno-octulosonic-acid transferase, N-terminal domain"/>
    <property type="match status" value="1"/>
</dbReference>
<keyword evidence="7 12" id="KW-0808">Transferase</keyword>
<evidence type="ECO:0000256" key="10">
    <source>
        <dbReference type="PIRSR" id="PIRSR639901-1"/>
    </source>
</evidence>
<comment type="subcellular location">
    <subcellularLocation>
        <location evidence="1">Cell envelope</location>
    </subcellularLocation>
    <subcellularLocation>
        <location evidence="12">Cell membrane</location>
    </subcellularLocation>
</comment>
<evidence type="ECO:0000256" key="8">
    <source>
        <dbReference type="ARBA" id="ARBA00031445"/>
    </source>
</evidence>
<dbReference type="PANTHER" id="PTHR42755:SF1">
    <property type="entry name" value="3-DEOXY-D-MANNO-OCTULOSONIC ACID TRANSFERASE, MITOCHONDRIAL-RELATED"/>
    <property type="match status" value="1"/>
</dbReference>
<evidence type="ECO:0000256" key="11">
    <source>
        <dbReference type="PIRSR" id="PIRSR639901-2"/>
    </source>
</evidence>
<dbReference type="Gene3D" id="3.40.50.2000">
    <property type="entry name" value="Glycogen Phosphorylase B"/>
    <property type="match status" value="1"/>
</dbReference>
<dbReference type="EMBL" id="CP038437">
    <property type="protein sequence ID" value="QEM83639.1"/>
    <property type="molecule type" value="Genomic_DNA"/>
</dbReference>
<keyword evidence="16" id="KW-1185">Reference proteome</keyword>
<evidence type="ECO:0000256" key="7">
    <source>
        <dbReference type="ARBA" id="ARBA00022679"/>
    </source>
</evidence>
<protein>
    <recommendedName>
        <fullName evidence="5 12">3-deoxy-D-manno-octulosonic acid transferase</fullName>
        <shortName evidence="12">Kdo transferase</shortName>
        <ecNumber evidence="4 12">2.4.99.12</ecNumber>
    </recommendedName>
    <alternativeName>
        <fullName evidence="8 12">Lipid IV(A) 3-deoxy-D-manno-octulosonic acid transferase</fullName>
    </alternativeName>
</protein>
<evidence type="ECO:0000313" key="15">
    <source>
        <dbReference type="EMBL" id="QEM83639.1"/>
    </source>
</evidence>
<proteinExistence type="inferred from homology"/>
<keyword evidence="12" id="KW-1003">Cell membrane</keyword>
<dbReference type="GO" id="GO:0005886">
    <property type="term" value="C:plasma membrane"/>
    <property type="evidence" value="ECO:0007669"/>
    <property type="project" value="UniProtKB-SubCell"/>
</dbReference>
<evidence type="ECO:0000259" key="14">
    <source>
        <dbReference type="Pfam" id="PF04413"/>
    </source>
</evidence>
<keyword evidence="6" id="KW-0997">Cell inner membrane</keyword>
<dbReference type="UniPathway" id="UPA00958"/>
<reference evidence="15" key="1">
    <citation type="submission" date="2021-02" db="EMBL/GenBank/DDBJ databases">
        <title>Strain Y2R2, a novel species of the genus Halomonas.</title>
        <authorList>
            <person name="Huang H."/>
        </authorList>
    </citation>
    <scope>NUCLEOTIDE SEQUENCE</scope>
    <source>
        <strain evidence="15">Y2R2</strain>
    </source>
</reference>
<dbReference type="GO" id="GO:0043842">
    <property type="term" value="F:Kdo transferase activity"/>
    <property type="evidence" value="ECO:0007669"/>
    <property type="project" value="UniProtKB-EC"/>
</dbReference>
<dbReference type="Pfam" id="PF00534">
    <property type="entry name" value="Glycos_transf_1"/>
    <property type="match status" value="1"/>
</dbReference>
<feature type="active site" description="Proton acceptor" evidence="10">
    <location>
        <position position="63"/>
    </location>
</feature>
<dbReference type="OrthoDB" id="9789797at2"/>
<evidence type="ECO:0000256" key="4">
    <source>
        <dbReference type="ARBA" id="ARBA00012621"/>
    </source>
</evidence>
<evidence type="ECO:0000256" key="5">
    <source>
        <dbReference type="ARBA" id="ARBA00019077"/>
    </source>
</evidence>
<feature type="domain" description="3-deoxy-D-manno-octulosonic-acid transferase N-terminal" evidence="14">
    <location>
        <begin position="38"/>
        <end position="222"/>
    </location>
</feature>
<comment type="similarity">
    <text evidence="3">Belongs to the glycosyltransferase group 1 family. Glycosyltransferase 30 subfamily.</text>
</comment>
<dbReference type="Proteomes" id="UP000324285">
    <property type="component" value="Chromosome"/>
</dbReference>
<dbReference type="AlphaFoldDB" id="A0A5C1NP57"/>
<evidence type="ECO:0000259" key="13">
    <source>
        <dbReference type="Pfam" id="PF00534"/>
    </source>
</evidence>
<keyword evidence="12" id="KW-0448">Lipopolysaccharide biosynthesis</keyword>
<dbReference type="InterPro" id="IPR038107">
    <property type="entry name" value="Glycos_transf_N_sf"/>
</dbReference>
<dbReference type="GO" id="GO:0009244">
    <property type="term" value="P:lipopolysaccharide core region biosynthetic process"/>
    <property type="evidence" value="ECO:0007669"/>
    <property type="project" value="UniProtKB-UniRule"/>
</dbReference>
<evidence type="ECO:0000256" key="1">
    <source>
        <dbReference type="ARBA" id="ARBA00004196"/>
    </source>
</evidence>
<keyword evidence="6" id="KW-0472">Membrane</keyword>
<dbReference type="Pfam" id="PF04413">
    <property type="entry name" value="Glycos_transf_N"/>
    <property type="match status" value="1"/>
</dbReference>
<comment type="catalytic activity">
    <reaction evidence="9 12">
        <text>lipid IVA (E. coli) + CMP-3-deoxy-beta-D-manno-octulosonate = alpha-Kdo-(2-&gt;6)-lipid IVA (E. coli) + CMP + H(+)</text>
        <dbReference type="Rhea" id="RHEA:28066"/>
        <dbReference type="ChEBI" id="CHEBI:15378"/>
        <dbReference type="ChEBI" id="CHEBI:58603"/>
        <dbReference type="ChEBI" id="CHEBI:60364"/>
        <dbReference type="ChEBI" id="CHEBI:60377"/>
        <dbReference type="ChEBI" id="CHEBI:85987"/>
        <dbReference type="EC" id="2.4.99.12"/>
    </reaction>
</comment>
<comment type="function">
    <text evidence="12">Involved in lipopolysaccharide (LPS) biosynthesis. Catalyzes the transfer of 3-deoxy-D-manno-octulosonate (Kdo) residue(s) from CMP-Kdo to lipid IV(A), the tetraacyldisaccharide-1,4'-bisphosphate precursor of lipid A.</text>
</comment>